<feature type="compositionally biased region" description="Polar residues" evidence="1">
    <location>
        <begin position="441"/>
        <end position="460"/>
    </location>
</feature>
<feature type="region of interest" description="Disordered" evidence="1">
    <location>
        <begin position="440"/>
        <end position="471"/>
    </location>
</feature>
<evidence type="ECO:0000313" key="3">
    <source>
        <dbReference type="EMBL" id="KAL3106445.1"/>
    </source>
</evidence>
<name>A0ABD2KU23_9BILA</name>
<feature type="compositionally biased region" description="Polar residues" evidence="1">
    <location>
        <begin position="582"/>
        <end position="598"/>
    </location>
</feature>
<keyword evidence="4" id="KW-1185">Reference proteome</keyword>
<feature type="compositionally biased region" description="Polar residues" evidence="1">
    <location>
        <begin position="551"/>
        <end position="574"/>
    </location>
</feature>
<dbReference type="InterPro" id="IPR001878">
    <property type="entry name" value="Znf_CCHC"/>
</dbReference>
<dbReference type="SMART" id="SM00343">
    <property type="entry name" value="ZnF_C2HC"/>
    <property type="match status" value="2"/>
</dbReference>
<dbReference type="Gene3D" id="4.10.60.10">
    <property type="entry name" value="Zinc finger, CCHC-type"/>
    <property type="match status" value="1"/>
</dbReference>
<dbReference type="Pfam" id="PF23309">
    <property type="entry name" value="DUF7083"/>
    <property type="match status" value="1"/>
</dbReference>
<dbReference type="InterPro" id="IPR036875">
    <property type="entry name" value="Znf_CCHC_sf"/>
</dbReference>
<evidence type="ECO:0000256" key="1">
    <source>
        <dbReference type="SAM" id="MobiDB-lite"/>
    </source>
</evidence>
<evidence type="ECO:0000259" key="2">
    <source>
        <dbReference type="SMART" id="SM00343"/>
    </source>
</evidence>
<evidence type="ECO:0000313" key="4">
    <source>
        <dbReference type="Proteomes" id="UP001620626"/>
    </source>
</evidence>
<feature type="region of interest" description="Disordered" evidence="1">
    <location>
        <begin position="233"/>
        <end position="283"/>
    </location>
</feature>
<dbReference type="Gene3D" id="2.10.250.10">
    <property type="entry name" value="Calreticulin/calnexin, P domain"/>
    <property type="match status" value="1"/>
</dbReference>
<protein>
    <recommendedName>
        <fullName evidence="2">CCHC-type domain-containing protein</fullName>
    </recommendedName>
</protein>
<accession>A0ABD2KU23</accession>
<sequence length="659" mass="74390">MDATQLQQVLDAVFARFAGNAAPANTASSSLAHATLASSLDNRITKFRYDSECGNTFDRWFKRFGVLIEEDGKELPEPTKVRLLLGKLGDDEYNKYRDSISPTQPDQVKWGESLTKLKDLFAETRSLFVRRFKCFQIRQKPSQDITSLVAHINAVCENADLSLTKEQLKCIILVIALRDEHHDLRQKCLKMLEEAQKNGTQLTLKQIEEELRTIQLVKDSALTLASPPVATHAIHTRPQQWRDPKGKTPQHPKRANNAKEQPARPPNTNYGKESRGSPTHPCVSCGQSDHWRTDCRFNDATCHKCQGQGHIAKACRRSSKLSSCFLYTISTIFVFKCKDNVTLVLNVHLDTVQLSKTLSHVLEDIPDEAYQKPILSSAQNFKSDIMIKLMKMSEEYKYKFGSCGTGELEFNIVAGWDPAGINPANPAFKGIPRGILESDQSRNAQQHGEQIQSKSDQSVNEGEMVQAKSDQLVNEGEMVQAKVINQSMKEKWSKPKVINRSMKEKWSKPKVINRSMKEKWSMPKVINRSMKEKWSKPKVINLNVGEMVQAKSDQSVNAQQHGEQIQSKSDQSVNEGEMVQAKSDQSVNAKQHGEQIQSKSDHLVNEGEMVQAKSDQSVNAQQHGEQIQAKSDQLVNANRGEQQVHNQERTARVNQKNFY</sequence>
<dbReference type="EMBL" id="JBICBT010000650">
    <property type="protein sequence ID" value="KAL3106445.1"/>
    <property type="molecule type" value="Genomic_DNA"/>
</dbReference>
<feature type="domain" description="CCHC-type" evidence="2">
    <location>
        <begin position="301"/>
        <end position="317"/>
    </location>
</feature>
<dbReference type="GO" id="GO:0019899">
    <property type="term" value="F:enzyme binding"/>
    <property type="evidence" value="ECO:0007669"/>
    <property type="project" value="UniProtKB-ARBA"/>
</dbReference>
<reference evidence="3 4" key="1">
    <citation type="submission" date="2024-10" db="EMBL/GenBank/DDBJ databases">
        <authorList>
            <person name="Kim D."/>
        </authorList>
    </citation>
    <scope>NUCLEOTIDE SEQUENCE [LARGE SCALE GENOMIC DNA]</scope>
    <source>
        <strain evidence="3">BH-2024</strain>
    </source>
</reference>
<gene>
    <name evidence="3" type="ORF">niasHT_012184</name>
</gene>
<feature type="compositionally biased region" description="Polar residues" evidence="1">
    <location>
        <begin position="613"/>
        <end position="645"/>
    </location>
</feature>
<feature type="domain" description="CCHC-type" evidence="2">
    <location>
        <begin position="281"/>
        <end position="297"/>
    </location>
</feature>
<dbReference type="Proteomes" id="UP001620626">
    <property type="component" value="Unassembled WGS sequence"/>
</dbReference>
<dbReference type="InterPro" id="IPR055510">
    <property type="entry name" value="DUF7083"/>
</dbReference>
<organism evidence="3 4">
    <name type="scientific">Heterodera trifolii</name>
    <dbReference type="NCBI Taxonomy" id="157864"/>
    <lineage>
        <taxon>Eukaryota</taxon>
        <taxon>Metazoa</taxon>
        <taxon>Ecdysozoa</taxon>
        <taxon>Nematoda</taxon>
        <taxon>Chromadorea</taxon>
        <taxon>Rhabditida</taxon>
        <taxon>Tylenchina</taxon>
        <taxon>Tylenchomorpha</taxon>
        <taxon>Tylenchoidea</taxon>
        <taxon>Heteroderidae</taxon>
        <taxon>Heteroderinae</taxon>
        <taxon>Heterodera</taxon>
    </lineage>
</organism>
<dbReference type="AlphaFoldDB" id="A0ABD2KU23"/>
<feature type="region of interest" description="Disordered" evidence="1">
    <location>
        <begin position="551"/>
        <end position="659"/>
    </location>
</feature>
<dbReference type="SUPFAM" id="SSF57756">
    <property type="entry name" value="Retrovirus zinc finger-like domains"/>
    <property type="match status" value="1"/>
</dbReference>
<proteinExistence type="predicted"/>
<dbReference type="InterPro" id="IPR009033">
    <property type="entry name" value="Calreticulin/calnexin_P_dom_sf"/>
</dbReference>
<comment type="caution">
    <text evidence="3">The sequence shown here is derived from an EMBL/GenBank/DDBJ whole genome shotgun (WGS) entry which is preliminary data.</text>
</comment>